<keyword evidence="1" id="KW-0472">Membrane</keyword>
<gene>
    <name evidence="4" type="primary">Aste57867_2309</name>
    <name evidence="3" type="ORF">As57867_002304</name>
    <name evidence="4" type="ORF">ASTE57867_2309</name>
</gene>
<dbReference type="PANTHER" id="PTHR44329:SF214">
    <property type="entry name" value="PROTEIN KINASE DOMAIN-CONTAINING PROTEIN"/>
    <property type="match status" value="1"/>
</dbReference>
<evidence type="ECO:0000313" key="4">
    <source>
        <dbReference type="EMBL" id="VFT79511.1"/>
    </source>
</evidence>
<protein>
    <submittedName>
        <fullName evidence="4">Aste57867_2309 protein</fullName>
    </submittedName>
</protein>
<dbReference type="InterPro" id="IPR000719">
    <property type="entry name" value="Prot_kinase_dom"/>
</dbReference>
<proteinExistence type="predicted"/>
<reference evidence="3" key="2">
    <citation type="submission" date="2019-06" db="EMBL/GenBank/DDBJ databases">
        <title>Genomics analysis of Aphanomyces spp. identifies a new class of oomycete effector associated with host adaptation.</title>
        <authorList>
            <person name="Gaulin E."/>
        </authorList>
    </citation>
    <scope>NUCLEOTIDE SEQUENCE</scope>
    <source>
        <strain evidence="3">CBS 578.67</strain>
    </source>
</reference>
<dbReference type="InterPro" id="IPR008271">
    <property type="entry name" value="Ser/Thr_kinase_AS"/>
</dbReference>
<dbReference type="PROSITE" id="PS51257">
    <property type="entry name" value="PROKAR_LIPOPROTEIN"/>
    <property type="match status" value="1"/>
</dbReference>
<dbReference type="Pfam" id="PF07714">
    <property type="entry name" value="PK_Tyr_Ser-Thr"/>
    <property type="match status" value="1"/>
</dbReference>
<dbReference type="InterPro" id="IPR011009">
    <property type="entry name" value="Kinase-like_dom_sf"/>
</dbReference>
<dbReference type="OrthoDB" id="4062651at2759"/>
<dbReference type="InterPro" id="IPR001245">
    <property type="entry name" value="Ser-Thr/Tyr_kinase_cat_dom"/>
</dbReference>
<accession>A0A485K790</accession>
<dbReference type="Proteomes" id="UP000332933">
    <property type="component" value="Unassembled WGS sequence"/>
</dbReference>
<sequence>MCDHRTFSLINLGQLKLQIGFVLTMSCQPSLCPFSHLQQPRPKDDSLSIWPFTKIPFKLGLLSSYFNQSTAFDSSVRSAELPIRAGTDRETWSDCRYARWCGYRSSSTIVNGGASSSMSNVNGNMDGMPGTDRPEYVNTAPVELGVAIGCGLGTVIALVFVIVYVLVKVWQFESARARRLLEDPLTTASDTLPYIFHALDVNGGPPMLLPFTFRPSLVQEYRMSVPLDYQELEDFRLDVELLQRTQRLATGGFGSVWLGTYKNEPVAIKTMVEGRLRTSGSIQQFIDEVKLMAKLDHPNVVRFVGACWQSLDAVNLVVEYMDMGDLKDQLDQDPRESFPWVRKVHCATDILRALVYLHDQNIIHRDLKSRNVLMDSHKPCKLSDFGISRELVSRTMSHEVGTFLWAAPEVLKGGKLTVAADIYSFGASFENI</sequence>
<dbReference type="EMBL" id="CAADRA010000254">
    <property type="protein sequence ID" value="VFT79511.1"/>
    <property type="molecule type" value="Genomic_DNA"/>
</dbReference>
<dbReference type="AlphaFoldDB" id="A0A485K790"/>
<evidence type="ECO:0000313" key="3">
    <source>
        <dbReference type="EMBL" id="KAF0717408.1"/>
    </source>
</evidence>
<reference evidence="4 5" key="1">
    <citation type="submission" date="2019-03" db="EMBL/GenBank/DDBJ databases">
        <authorList>
            <person name="Gaulin E."/>
            <person name="Dumas B."/>
        </authorList>
    </citation>
    <scope>NUCLEOTIDE SEQUENCE [LARGE SCALE GENOMIC DNA]</scope>
    <source>
        <strain evidence="4">CBS 568.67</strain>
    </source>
</reference>
<keyword evidence="5" id="KW-1185">Reference proteome</keyword>
<evidence type="ECO:0000313" key="5">
    <source>
        <dbReference type="Proteomes" id="UP000332933"/>
    </source>
</evidence>
<dbReference type="GO" id="GO:0005524">
    <property type="term" value="F:ATP binding"/>
    <property type="evidence" value="ECO:0007669"/>
    <property type="project" value="InterPro"/>
</dbReference>
<dbReference type="Gene3D" id="1.10.510.10">
    <property type="entry name" value="Transferase(Phosphotransferase) domain 1"/>
    <property type="match status" value="1"/>
</dbReference>
<dbReference type="GO" id="GO:0004674">
    <property type="term" value="F:protein serine/threonine kinase activity"/>
    <property type="evidence" value="ECO:0007669"/>
    <property type="project" value="TreeGrafter"/>
</dbReference>
<dbReference type="EMBL" id="VJMH01000254">
    <property type="protein sequence ID" value="KAF0717408.1"/>
    <property type="molecule type" value="Genomic_DNA"/>
</dbReference>
<evidence type="ECO:0000259" key="2">
    <source>
        <dbReference type="PROSITE" id="PS50011"/>
    </source>
</evidence>
<dbReference type="PRINTS" id="PR00109">
    <property type="entry name" value="TYRKINASE"/>
</dbReference>
<dbReference type="SMART" id="SM00220">
    <property type="entry name" value="S_TKc"/>
    <property type="match status" value="1"/>
</dbReference>
<dbReference type="InterPro" id="IPR051681">
    <property type="entry name" value="Ser/Thr_Kinases-Pseudokinases"/>
</dbReference>
<keyword evidence="1" id="KW-0812">Transmembrane</keyword>
<organism evidence="4 5">
    <name type="scientific">Aphanomyces stellatus</name>
    <dbReference type="NCBI Taxonomy" id="120398"/>
    <lineage>
        <taxon>Eukaryota</taxon>
        <taxon>Sar</taxon>
        <taxon>Stramenopiles</taxon>
        <taxon>Oomycota</taxon>
        <taxon>Saprolegniomycetes</taxon>
        <taxon>Saprolegniales</taxon>
        <taxon>Verrucalvaceae</taxon>
        <taxon>Aphanomyces</taxon>
    </lineage>
</organism>
<dbReference type="PROSITE" id="PS00108">
    <property type="entry name" value="PROTEIN_KINASE_ST"/>
    <property type="match status" value="1"/>
</dbReference>
<keyword evidence="1" id="KW-1133">Transmembrane helix</keyword>
<feature type="domain" description="Protein kinase" evidence="2">
    <location>
        <begin position="242"/>
        <end position="432"/>
    </location>
</feature>
<name>A0A485K790_9STRA</name>
<feature type="transmembrane region" description="Helical" evidence="1">
    <location>
        <begin position="144"/>
        <end position="167"/>
    </location>
</feature>
<dbReference type="PANTHER" id="PTHR44329">
    <property type="entry name" value="SERINE/THREONINE-PROTEIN KINASE TNNI3K-RELATED"/>
    <property type="match status" value="1"/>
</dbReference>
<dbReference type="PROSITE" id="PS50011">
    <property type="entry name" value="PROTEIN_KINASE_DOM"/>
    <property type="match status" value="1"/>
</dbReference>
<evidence type="ECO:0000256" key="1">
    <source>
        <dbReference type="SAM" id="Phobius"/>
    </source>
</evidence>
<dbReference type="SUPFAM" id="SSF56112">
    <property type="entry name" value="Protein kinase-like (PK-like)"/>
    <property type="match status" value="1"/>
</dbReference>